<dbReference type="InterPro" id="IPR016032">
    <property type="entry name" value="Sig_transdc_resp-reg_C-effctor"/>
</dbReference>
<dbReference type="Gene3D" id="1.10.10.10">
    <property type="entry name" value="Winged helix-like DNA-binding domain superfamily/Winged helix DNA-binding domain"/>
    <property type="match status" value="1"/>
</dbReference>
<dbReference type="Pfam" id="PF00196">
    <property type="entry name" value="GerE"/>
    <property type="match status" value="1"/>
</dbReference>
<dbReference type="GO" id="GO:0003677">
    <property type="term" value="F:DNA binding"/>
    <property type="evidence" value="ECO:0007669"/>
    <property type="project" value="InterPro"/>
</dbReference>
<evidence type="ECO:0000313" key="3">
    <source>
        <dbReference type="Proteomes" id="UP000325787"/>
    </source>
</evidence>
<dbReference type="AlphaFoldDB" id="A0A5Q0H1T0"/>
<accession>A0A5Q0H1T0</accession>
<dbReference type="InterPro" id="IPR036388">
    <property type="entry name" value="WH-like_DNA-bd_sf"/>
</dbReference>
<proteinExistence type="predicted"/>
<evidence type="ECO:0000259" key="1">
    <source>
        <dbReference type="SMART" id="SM00421"/>
    </source>
</evidence>
<feature type="domain" description="HTH luxR-type" evidence="1">
    <location>
        <begin position="157"/>
        <end position="214"/>
    </location>
</feature>
<sequence length="220" mass="23538">MEQLDVVQAEPATARGGHAGTRLVTDEAEISRLRGDLVRDARRECRWVTAHDGSTPAVDRAGPAGVRRRGICTRSAIEHDEVGASIARAVANGEEYRLTREQPPTGLLIADDVVLLCLAGAPGAVLVRAPRAVSVLVDYFERLWAGAVPLGDDRDCGTALPAMQSRILRLAAQGLKDESIARVLGLSARSVRRHMEKLAERAGASNRLTLGIAAARLGWI</sequence>
<dbReference type="OrthoDB" id="4266042at2"/>
<dbReference type="RefSeq" id="WP_153278349.1">
    <property type="nucleotide sequence ID" value="NZ_CP034550.1"/>
</dbReference>
<gene>
    <name evidence="2" type="ORF">EKG83_24560</name>
</gene>
<dbReference type="EMBL" id="CP034550">
    <property type="protein sequence ID" value="QFZ20158.1"/>
    <property type="molecule type" value="Genomic_DNA"/>
</dbReference>
<evidence type="ECO:0000313" key="2">
    <source>
        <dbReference type="EMBL" id="QFZ20158.1"/>
    </source>
</evidence>
<keyword evidence="3" id="KW-1185">Reference proteome</keyword>
<dbReference type="KEGG" id="ssyi:EKG83_24560"/>
<dbReference type="Proteomes" id="UP000325787">
    <property type="component" value="Chromosome"/>
</dbReference>
<dbReference type="GO" id="GO:0006355">
    <property type="term" value="P:regulation of DNA-templated transcription"/>
    <property type="evidence" value="ECO:0007669"/>
    <property type="project" value="InterPro"/>
</dbReference>
<protein>
    <submittedName>
        <fullName evidence="2">LuxR family transcriptional regulator</fullName>
    </submittedName>
</protein>
<dbReference type="SUPFAM" id="SSF46894">
    <property type="entry name" value="C-terminal effector domain of the bipartite response regulators"/>
    <property type="match status" value="1"/>
</dbReference>
<name>A0A5Q0H1T0_SACSY</name>
<dbReference type="SMART" id="SM00421">
    <property type="entry name" value="HTH_LUXR"/>
    <property type="match status" value="1"/>
</dbReference>
<reference evidence="3" key="1">
    <citation type="journal article" date="2021" name="Curr. Microbiol.">
        <title>Complete genome of nocamycin-producing strain Saccharothrix syringae NRRL B-16468 reveals the biosynthetic potential for secondary metabolites.</title>
        <authorList>
            <person name="Mo X."/>
            <person name="Yang S."/>
        </authorList>
    </citation>
    <scope>NUCLEOTIDE SEQUENCE [LARGE SCALE GENOMIC DNA]</scope>
    <source>
        <strain evidence="3">ATCC 51364 / DSM 43886 / JCM 6844 / KCTC 9398 / NBRC 14523 / NRRL B-16468 / INA 2240</strain>
    </source>
</reference>
<organism evidence="2 3">
    <name type="scientific">Saccharothrix syringae</name>
    <name type="common">Nocardiopsis syringae</name>
    <dbReference type="NCBI Taxonomy" id="103733"/>
    <lineage>
        <taxon>Bacteria</taxon>
        <taxon>Bacillati</taxon>
        <taxon>Actinomycetota</taxon>
        <taxon>Actinomycetes</taxon>
        <taxon>Pseudonocardiales</taxon>
        <taxon>Pseudonocardiaceae</taxon>
        <taxon>Saccharothrix</taxon>
    </lineage>
</organism>
<dbReference type="InterPro" id="IPR000792">
    <property type="entry name" value="Tscrpt_reg_LuxR_C"/>
</dbReference>